<proteinExistence type="inferred from homology"/>
<dbReference type="Gene3D" id="3.30.70.2490">
    <property type="match status" value="1"/>
</dbReference>
<dbReference type="Gene3D" id="6.10.140.1410">
    <property type="match status" value="1"/>
</dbReference>
<dbReference type="InterPro" id="IPR040899">
    <property type="entry name" value="Fas_alpha_ACP"/>
</dbReference>
<dbReference type="Proteomes" id="UP000214365">
    <property type="component" value="Unassembled WGS sequence"/>
</dbReference>
<evidence type="ECO:0000256" key="4">
    <source>
        <dbReference type="ARBA" id="ARBA00013191"/>
    </source>
</evidence>
<dbReference type="InterPro" id="IPR036291">
    <property type="entry name" value="NAD(P)-bd_dom_sf"/>
</dbReference>
<dbReference type="GeneID" id="31008507"/>
<keyword evidence="11" id="KW-0560">Oxidoreductase</keyword>
<dbReference type="InterPro" id="IPR016035">
    <property type="entry name" value="Acyl_Trfase/lysoPLipase"/>
</dbReference>
<comment type="catalytic activity">
    <reaction evidence="14">
        <text>acetyl-CoA + n malonyl-CoA + 2n NADPH + 4n H(+) = a long-chain-acyl-CoA + n CoA + n CO2 + 2n NADP(+).</text>
        <dbReference type="EC" id="2.3.1.86"/>
    </reaction>
</comment>
<keyword evidence="9" id="KW-0276">Fatty acid metabolism</keyword>
<dbReference type="PANTHER" id="PTHR10982:SF21">
    <property type="entry name" value="FATTY ACID SYNTHASE SUBUNIT BETA"/>
    <property type="match status" value="1"/>
</dbReference>
<dbReference type="GO" id="GO:0004315">
    <property type="term" value="F:3-oxoacyl-[acyl-carrier-protein] synthase activity"/>
    <property type="evidence" value="ECO:0007669"/>
    <property type="project" value="UniProtKB-EC"/>
</dbReference>
<dbReference type="FunFam" id="3.30.70.2490:FF:000001">
    <property type="entry name" value="Fatty acid synthase subunit alpha"/>
    <property type="match status" value="1"/>
</dbReference>
<keyword evidence="13" id="KW-0511">Multifunctional enzyme</keyword>
<evidence type="ECO:0000256" key="11">
    <source>
        <dbReference type="ARBA" id="ARBA00023002"/>
    </source>
</evidence>
<dbReference type="InterPro" id="IPR041550">
    <property type="entry name" value="FASI_helical"/>
</dbReference>
<dbReference type="InterPro" id="IPR014031">
    <property type="entry name" value="Ketoacyl_synth_C"/>
</dbReference>
<dbReference type="InterPro" id="IPR050830">
    <property type="entry name" value="Fungal_FAS"/>
</dbReference>
<evidence type="ECO:0000256" key="18">
    <source>
        <dbReference type="PIRSR" id="PIRSR000454-4"/>
    </source>
</evidence>
<dbReference type="InterPro" id="IPR047224">
    <property type="entry name" value="FAS_alpha_su_C"/>
</dbReference>
<dbReference type="InterPro" id="IPR002347">
    <property type="entry name" value="SDR_fam"/>
</dbReference>
<protein>
    <recommendedName>
        <fullName evidence="5">Fatty acid synthase subunit alpha</fullName>
        <ecNumber evidence="3">1.1.1.100</ecNumber>
        <ecNumber evidence="4">2.3.1.41</ecNumber>
        <ecNumber evidence="2">2.3.1.86</ecNumber>
    </recommendedName>
</protein>
<dbReference type="Pfam" id="PF00109">
    <property type="entry name" value="ketoacyl-synt"/>
    <property type="match status" value="1"/>
</dbReference>
<feature type="compositionally biased region" description="Low complexity" evidence="19">
    <location>
        <begin position="113"/>
        <end position="133"/>
    </location>
</feature>
<keyword evidence="6 16" id="KW-0596">Phosphopantetheine</keyword>
<feature type="modified residue" description="O-(pantetheine 4'-phosphoryl)serine" evidence="18">
    <location>
        <position position="193"/>
    </location>
</feature>
<sequence length="1615" mass="175450">MTRQQVVLPAQSRQESLKQQRTHELLVELLSYQLASPVRWIETQKSFSRQSPIIERYVEVGPSKILANMAVKQIGRETHPESHLVNRQFLSSSDNAKDIFYQYDDNEPEASESEPTPANSPASETVPTATAAAPAPPPAAPVASAPAAAAAAVEDSPLTATDAVIAITAQKLRKGFDEVPTSKSIQELSGGKSTLQNEILGDLGVELGNLPDGSEDLPLATLGAALAGSFKGEPGKQISSLIAKLVSSKMPPSFNRQAIQRYLGSRWGLGPQRQNAVITFSITLEPASRLASADAAQAFFDSVAQRYASFAGVTLSAASGGASSSQATVVDSEALQAVKKDHQKSLLKIHEVISNLVKEMGEGEDDNATVSADNSLLEKLDHWVSEFGDDMYLGTKPIFDARKIRVYDAWWNWVRVDLIELKQELLKGLLTSSDISDRIRMIINRWTSSCGNILKSLSSEHAVVNQLKNQTSSPSENSPVFLYTKPAEAPRTRIDEAGKTIYEEVPRGASGQSLTYAHLIKGGASGLPKPVIQLKQQDGNEWKSNSIWTDIYVENLLLGETTGLSFSETTALVTGAGPGSIASGIVQGLLEGGAQVFVTTSRPPPAATTKFFDEMYKTHGSRGSKLTVIPFNQASKQDCEALVNHIYDTKEEARDLDVIVPFAAIGETGQIDGIDAKSELAHRLMLTNLLRMLGHVKQQKEKRRYNTRPTSVILPLSPNHGTFGGDGLYSESKLGLETLFNRFHSEGWSDYLTVVGAVIGWTRGTGLMNTNNILAEAVEAEKSITFSSSEMAFSILALIHPELMAAAENEPILADISGNLSEIRDLKAIISRVRQQLSDRTKLRQALNEENRRMNALLTAPKEDTPKTILSPQTERANLKVGYPPLPKFNAATAGLANLQGLVDLSKTVVVVGFSELGPWGSSRTRWEMEYRGDFTTAGMVEIAWIMGLIEHVDGQVNGAPYSGWVDAKTKQPIQDGDIASTFGKYVLEHTGYRTIEPDVLDGYDPNKKEFLHEVVLDEDLPTFQASKATAEAFQLEHGDNVSISPVAETEDCLVKVKKGTRLLIPKAIAFNRTVAGLLPTGWNPAKYGIPDDIITQVDPITAYVLCCVAEALYSAGITDPFEIFAHMNTSELANCIGTGAGGLAALRKMYRERYMEHSVQSDIFQETFLNTPGAWVNLLLLSSTGPIKTNSGACATAIEAMDTGCESLLLGKSKMAFVGGADDFREEASYEFGNMKATVNTDEEALAGRTPKEMCRPSTTTRGGFMESAGCGIQIITTAEMALKMGLPIYGIVAHTQTSSDRIGRSIPAPGQGVLTAAREAPGAADSPLLDIGYRREKLNEAIKEIDTWWMHQLHLVKSLPADNIDTILESLERLRDSKVSNAKNLWGSNFRQQDSLISPMRAALAVWGLTVDDIDVASLHGTSTKANDKNEANVINQQMNKLGRSLNNPILTISQKWLTGHPKGAAGAWMFNGGIQVLQTGIVPGNRNADNIDSVLQPFEHLVYPPRTIYTSGIKAFMLTSFGFGQKGGLVIAVSPNHVFAAITEKEYEDYKARALSRQRSAGLDFIQAIQTNSLLKPKAESPWKKDNESAVLLDPRARAHWDAKLGEYVIEA</sequence>
<feature type="active site" description="For beta-ketoacyl synthase activity" evidence="17">
    <location>
        <position position="1195"/>
    </location>
</feature>
<evidence type="ECO:0000313" key="23">
    <source>
        <dbReference type="Proteomes" id="UP000214365"/>
    </source>
</evidence>
<evidence type="ECO:0000256" key="3">
    <source>
        <dbReference type="ARBA" id="ARBA00012948"/>
    </source>
</evidence>
<organism evidence="22 23">
    <name type="scientific">Talaromyces atroroseus</name>
    <dbReference type="NCBI Taxonomy" id="1441469"/>
    <lineage>
        <taxon>Eukaryota</taxon>
        <taxon>Fungi</taxon>
        <taxon>Dikarya</taxon>
        <taxon>Ascomycota</taxon>
        <taxon>Pezizomycotina</taxon>
        <taxon>Eurotiomycetes</taxon>
        <taxon>Eurotiomycetidae</taxon>
        <taxon>Eurotiales</taxon>
        <taxon>Trichocomaceae</taxon>
        <taxon>Talaromyces</taxon>
        <taxon>Talaromyces sect. Trachyspermi</taxon>
    </lineage>
</organism>
<comment type="similarity">
    <text evidence="1 16">Belongs to the thiolase-like superfamily. Fungal fatty acid synthetase subunit alpha family.</text>
</comment>
<keyword evidence="10" id="KW-0521">NADP</keyword>
<evidence type="ECO:0000256" key="12">
    <source>
        <dbReference type="ARBA" id="ARBA00023160"/>
    </source>
</evidence>
<dbReference type="GO" id="GO:0004321">
    <property type="term" value="F:fatty-acyl-CoA synthase activity"/>
    <property type="evidence" value="ECO:0007669"/>
    <property type="project" value="UniProtKB-EC"/>
</dbReference>
<dbReference type="EC" id="1.1.1.100" evidence="3"/>
<keyword evidence="23" id="KW-1185">Reference proteome</keyword>
<dbReference type="EC" id="2.3.1.41" evidence="4"/>
<dbReference type="PROSITE" id="PS52004">
    <property type="entry name" value="KS3_2"/>
    <property type="match status" value="1"/>
</dbReference>
<evidence type="ECO:0000256" key="5">
    <source>
        <dbReference type="ARBA" id="ARBA00014008"/>
    </source>
</evidence>
<dbReference type="SUPFAM" id="SSF52151">
    <property type="entry name" value="FabD/lysophospholipase-like"/>
    <property type="match status" value="1"/>
</dbReference>
<dbReference type="GO" id="GO:0008897">
    <property type="term" value="F:holo-[acyl-carrier-protein] synthase activity"/>
    <property type="evidence" value="ECO:0007669"/>
    <property type="project" value="InterPro"/>
</dbReference>
<evidence type="ECO:0000256" key="13">
    <source>
        <dbReference type="ARBA" id="ARBA00023268"/>
    </source>
</evidence>
<feature type="region of interest" description="Disordered" evidence="19">
    <location>
        <begin position="107"/>
        <end position="142"/>
    </location>
</feature>
<dbReference type="FunFam" id="3.90.25.70:FF:000001">
    <property type="entry name" value="Fatty acid synthase subunit alpha"/>
    <property type="match status" value="1"/>
</dbReference>
<feature type="domain" description="Ketosynthase family 3 (KS3)" evidence="21">
    <location>
        <begin position="1009"/>
        <end position="1537"/>
    </location>
</feature>
<evidence type="ECO:0000256" key="9">
    <source>
        <dbReference type="ARBA" id="ARBA00022832"/>
    </source>
</evidence>
<dbReference type="Pfam" id="PF02801">
    <property type="entry name" value="Ketoacyl-synt_C"/>
    <property type="match status" value="1"/>
</dbReference>
<dbReference type="PANTHER" id="PTHR10982">
    <property type="entry name" value="MALONYL COA-ACYL CARRIER PROTEIN TRANSACYLASE"/>
    <property type="match status" value="1"/>
</dbReference>
<dbReference type="Pfam" id="PF00106">
    <property type="entry name" value="adh_short"/>
    <property type="match status" value="1"/>
</dbReference>
<dbReference type="GO" id="GO:0005835">
    <property type="term" value="C:fatty acid synthase complex"/>
    <property type="evidence" value="ECO:0007669"/>
    <property type="project" value="InterPro"/>
</dbReference>
<dbReference type="InterPro" id="IPR026025">
    <property type="entry name" value="FAS_alpha_yeast"/>
</dbReference>
<evidence type="ECO:0000259" key="21">
    <source>
        <dbReference type="PROSITE" id="PS52004"/>
    </source>
</evidence>
<dbReference type="PROSITE" id="PS50075">
    <property type="entry name" value="CARRIER"/>
    <property type="match status" value="1"/>
</dbReference>
<evidence type="ECO:0000256" key="14">
    <source>
        <dbReference type="ARBA" id="ARBA00048237"/>
    </source>
</evidence>
<evidence type="ECO:0000256" key="15">
    <source>
        <dbReference type="ARBA" id="ARBA00048508"/>
    </source>
</evidence>
<evidence type="ECO:0000256" key="16">
    <source>
        <dbReference type="PIRNR" id="PIRNR000454"/>
    </source>
</evidence>
<feature type="domain" description="Carrier" evidence="20">
    <location>
        <begin position="155"/>
        <end position="233"/>
    </location>
</feature>
<evidence type="ECO:0000256" key="19">
    <source>
        <dbReference type="SAM" id="MobiDB-lite"/>
    </source>
</evidence>
<accession>A0A225A657</accession>
<evidence type="ECO:0000256" key="7">
    <source>
        <dbReference type="ARBA" id="ARBA00022553"/>
    </source>
</evidence>
<keyword evidence="7" id="KW-0597">Phosphoprotein</keyword>
<dbReference type="Gene3D" id="3.40.50.720">
    <property type="entry name" value="NAD(P)-binding Rossmann-like Domain"/>
    <property type="match status" value="2"/>
</dbReference>
<keyword evidence="12" id="KW-0443">Lipid metabolism</keyword>
<evidence type="ECO:0000256" key="2">
    <source>
        <dbReference type="ARBA" id="ARBA00012878"/>
    </source>
</evidence>
<comment type="catalytic activity">
    <reaction evidence="15">
        <text>a (3R)-hydroxyacyl-[ACP] + NADP(+) = a 3-oxoacyl-[ACP] + NADPH + H(+)</text>
        <dbReference type="Rhea" id="RHEA:17397"/>
        <dbReference type="Rhea" id="RHEA-COMP:9916"/>
        <dbReference type="Rhea" id="RHEA-COMP:9945"/>
        <dbReference type="ChEBI" id="CHEBI:15378"/>
        <dbReference type="ChEBI" id="CHEBI:57783"/>
        <dbReference type="ChEBI" id="CHEBI:58349"/>
        <dbReference type="ChEBI" id="CHEBI:78776"/>
        <dbReference type="ChEBI" id="CHEBI:78827"/>
        <dbReference type="EC" id="1.1.1.100"/>
    </reaction>
</comment>
<dbReference type="GO" id="GO:0044550">
    <property type="term" value="P:secondary metabolite biosynthetic process"/>
    <property type="evidence" value="ECO:0007669"/>
    <property type="project" value="UniProtKB-ARBA"/>
</dbReference>
<reference evidence="22 23" key="1">
    <citation type="submission" date="2015-06" db="EMBL/GenBank/DDBJ databases">
        <title>Talaromyces atroroseus IBT 11181 draft genome.</title>
        <authorList>
            <person name="Rasmussen K.B."/>
            <person name="Rasmussen S."/>
            <person name="Petersen B."/>
            <person name="Sicheritz-Ponten T."/>
            <person name="Mortensen U.H."/>
            <person name="Thrane U."/>
        </authorList>
    </citation>
    <scope>NUCLEOTIDE SEQUENCE [LARGE SCALE GENOMIC DNA]</scope>
    <source>
        <strain evidence="22 23">IBT 11181</strain>
    </source>
</reference>
<keyword evidence="8 16" id="KW-0808">Transferase</keyword>
<dbReference type="Pfam" id="PF18325">
    <property type="entry name" value="Fas_alpha_ACP"/>
    <property type="match status" value="1"/>
</dbReference>
<dbReference type="GO" id="GO:0004312">
    <property type="term" value="F:fatty acid synthase activity"/>
    <property type="evidence" value="ECO:0007669"/>
    <property type="project" value="InterPro"/>
</dbReference>
<evidence type="ECO:0000256" key="10">
    <source>
        <dbReference type="ARBA" id="ARBA00022857"/>
    </source>
</evidence>
<dbReference type="SUPFAM" id="SSF53901">
    <property type="entry name" value="Thiolase-like"/>
    <property type="match status" value="2"/>
</dbReference>
<dbReference type="InterPro" id="IPR014030">
    <property type="entry name" value="Ketoacyl_synth_N"/>
</dbReference>
<evidence type="ECO:0000256" key="1">
    <source>
        <dbReference type="ARBA" id="ARBA00007485"/>
    </source>
</evidence>
<comment type="caution">
    <text evidence="22">The sequence shown here is derived from an EMBL/GenBank/DDBJ whole genome shotgun (WGS) entry which is preliminary data.</text>
</comment>
<dbReference type="Gene3D" id="3.40.47.10">
    <property type="match status" value="1"/>
</dbReference>
<dbReference type="STRING" id="1441469.A0A225A657"/>
<evidence type="ECO:0000259" key="20">
    <source>
        <dbReference type="PROSITE" id="PS50075"/>
    </source>
</evidence>
<dbReference type="InterPro" id="IPR009081">
    <property type="entry name" value="PP-bd_ACP"/>
</dbReference>
<dbReference type="PIRSF" id="PIRSF000454">
    <property type="entry name" value="FAS_yeast_alpha"/>
    <property type="match status" value="1"/>
</dbReference>
<dbReference type="SUPFAM" id="SSF51735">
    <property type="entry name" value="NAD(P)-binding Rossmann-fold domains"/>
    <property type="match status" value="1"/>
</dbReference>
<dbReference type="Gene3D" id="3.90.25.70">
    <property type="match status" value="1"/>
</dbReference>
<dbReference type="Pfam" id="PF18314">
    <property type="entry name" value="FAS_I_H"/>
    <property type="match status" value="1"/>
</dbReference>
<dbReference type="InterPro" id="IPR020841">
    <property type="entry name" value="PKS_Beta-ketoAc_synthase_dom"/>
</dbReference>
<dbReference type="EC" id="2.3.1.86" evidence="2"/>
<dbReference type="CDD" id="cd00828">
    <property type="entry name" value="elong_cond_enzymes"/>
    <property type="match status" value="1"/>
</dbReference>
<dbReference type="CDD" id="cd08950">
    <property type="entry name" value="KR_fFAS_SDR_c_like"/>
    <property type="match status" value="1"/>
</dbReference>
<dbReference type="GO" id="GO:0004316">
    <property type="term" value="F:3-oxoacyl-[acyl-carrier-protein] reductase (NADPH) activity"/>
    <property type="evidence" value="ECO:0007669"/>
    <property type="project" value="UniProtKB-EC"/>
</dbReference>
<keyword evidence="12" id="KW-0275">Fatty acid biosynthesis</keyword>
<evidence type="ECO:0000256" key="8">
    <source>
        <dbReference type="ARBA" id="ARBA00022679"/>
    </source>
</evidence>
<keyword evidence="12" id="KW-0444">Lipid biosynthesis</keyword>
<dbReference type="GO" id="GO:0042759">
    <property type="term" value="P:long-chain fatty acid biosynthetic process"/>
    <property type="evidence" value="ECO:0007669"/>
    <property type="project" value="UniProtKB-UniRule"/>
</dbReference>
<dbReference type="EMBL" id="LFMY01000016">
    <property type="protein sequence ID" value="OKL55971.1"/>
    <property type="molecule type" value="Genomic_DNA"/>
</dbReference>
<dbReference type="InterPro" id="IPR016039">
    <property type="entry name" value="Thiolase-like"/>
</dbReference>
<dbReference type="OrthoDB" id="4251012at2759"/>
<evidence type="ECO:0000313" key="22">
    <source>
        <dbReference type="EMBL" id="OKL55971.1"/>
    </source>
</evidence>
<name>A0A225A657_TALAT</name>
<dbReference type="RefSeq" id="XP_020116092.1">
    <property type="nucleotide sequence ID" value="XM_020263649.1"/>
</dbReference>
<gene>
    <name evidence="22" type="ORF">UA08_08751</name>
</gene>
<evidence type="ECO:0000256" key="17">
    <source>
        <dbReference type="PIRSR" id="PIRSR000454-1"/>
    </source>
</evidence>
<evidence type="ECO:0000256" key="6">
    <source>
        <dbReference type="ARBA" id="ARBA00022450"/>
    </source>
</evidence>